<evidence type="ECO:0000256" key="1">
    <source>
        <dbReference type="SAM" id="MobiDB-lite"/>
    </source>
</evidence>
<sequence>MQSTHYEEVDRDGGGPAPDLYKAAPDVFRQNDSMSVYFVELFITASTAANLEADMTKLEDALTMFNIGVHYHRPVSENRCLVAYEGGDALPHLGVLTGRVTAQRLVKMEKEPKPPKKAPANKKDPTPSSKGRGGKRGGRGGGGGGASAVIDIGEQPGRN</sequence>
<reference evidence="2" key="1">
    <citation type="submission" date="2022-06" db="EMBL/GenBank/DDBJ databases">
        <title>Complete genome sequences of two strains of the flax pathogen Septoria linicola.</title>
        <authorList>
            <person name="Lapalu N."/>
            <person name="Simon A."/>
            <person name="Demenou B."/>
            <person name="Paumier D."/>
            <person name="Guillot M.-P."/>
            <person name="Gout L."/>
            <person name="Valade R."/>
        </authorList>
    </citation>
    <scope>NUCLEOTIDE SEQUENCE</scope>
    <source>
        <strain evidence="2">SE15195</strain>
    </source>
</reference>
<protein>
    <submittedName>
        <fullName evidence="2">Uncharacterized protein</fullName>
    </submittedName>
</protein>
<dbReference type="EMBL" id="CP099428">
    <property type="protein sequence ID" value="USW58622.1"/>
    <property type="molecule type" value="Genomic_DNA"/>
</dbReference>
<dbReference type="AlphaFoldDB" id="A0A9Q9EQB6"/>
<name>A0A9Q9EQB6_9PEZI</name>
<dbReference type="Proteomes" id="UP001056384">
    <property type="component" value="Chromosome 11"/>
</dbReference>
<feature type="region of interest" description="Disordered" evidence="1">
    <location>
        <begin position="108"/>
        <end position="159"/>
    </location>
</feature>
<organism evidence="2 3">
    <name type="scientific">Septoria linicola</name>
    <dbReference type="NCBI Taxonomy" id="215465"/>
    <lineage>
        <taxon>Eukaryota</taxon>
        <taxon>Fungi</taxon>
        <taxon>Dikarya</taxon>
        <taxon>Ascomycota</taxon>
        <taxon>Pezizomycotina</taxon>
        <taxon>Dothideomycetes</taxon>
        <taxon>Dothideomycetidae</taxon>
        <taxon>Mycosphaerellales</taxon>
        <taxon>Mycosphaerellaceae</taxon>
        <taxon>Septoria</taxon>
    </lineage>
</organism>
<accession>A0A9Q9EQB6</accession>
<proteinExistence type="predicted"/>
<gene>
    <name evidence="2" type="ORF">Slin15195_G119410</name>
</gene>
<evidence type="ECO:0000313" key="2">
    <source>
        <dbReference type="EMBL" id="USW58622.1"/>
    </source>
</evidence>
<keyword evidence="3" id="KW-1185">Reference proteome</keyword>
<evidence type="ECO:0000313" key="3">
    <source>
        <dbReference type="Proteomes" id="UP001056384"/>
    </source>
</evidence>